<evidence type="ECO:0000313" key="3">
    <source>
        <dbReference type="Proteomes" id="UP000095280"/>
    </source>
</evidence>
<evidence type="ECO:0000259" key="2">
    <source>
        <dbReference type="PROSITE" id="PS51406"/>
    </source>
</evidence>
<dbReference type="Gene3D" id="4.10.530.10">
    <property type="entry name" value="Gamma-fibrinogen Carboxyl Terminal Fragment, domain 2"/>
    <property type="match status" value="1"/>
</dbReference>
<keyword evidence="3" id="KW-1185">Reference proteome</keyword>
<dbReference type="SMART" id="SM00186">
    <property type="entry name" value="FBG"/>
    <property type="match status" value="1"/>
</dbReference>
<dbReference type="Proteomes" id="UP000095280">
    <property type="component" value="Unplaced"/>
</dbReference>
<dbReference type="WBParaSite" id="maker-uti_cns_0002835-snap-gene-0.8-mRNA-1">
    <property type="protein sequence ID" value="maker-uti_cns_0002835-snap-gene-0.8-mRNA-1"/>
    <property type="gene ID" value="maker-uti_cns_0002835-snap-gene-0.8"/>
</dbReference>
<dbReference type="WBParaSite" id="maker-uti_cns_0007512-snap-gene-0.6-mRNA-1">
    <property type="protein sequence ID" value="maker-uti_cns_0007512-snap-gene-0.6-mRNA-1"/>
    <property type="gene ID" value="maker-uti_cns_0007512-snap-gene-0.6"/>
</dbReference>
<organism evidence="3 4">
    <name type="scientific">Macrostomum lignano</name>
    <dbReference type="NCBI Taxonomy" id="282301"/>
    <lineage>
        <taxon>Eukaryota</taxon>
        <taxon>Metazoa</taxon>
        <taxon>Spiralia</taxon>
        <taxon>Lophotrochozoa</taxon>
        <taxon>Platyhelminthes</taxon>
        <taxon>Rhabditophora</taxon>
        <taxon>Macrostomorpha</taxon>
        <taxon>Macrostomida</taxon>
        <taxon>Macrostomidae</taxon>
        <taxon>Macrostomum</taxon>
    </lineage>
</organism>
<dbReference type="PANTHER" id="PTHR19143:SF444">
    <property type="entry name" value="PROTEIN SCABROUS"/>
    <property type="match status" value="1"/>
</dbReference>
<name>A0A1I8GS69_9PLAT</name>
<dbReference type="AlphaFoldDB" id="A0A1I8GS69"/>
<dbReference type="Gene3D" id="3.90.215.10">
    <property type="entry name" value="Gamma Fibrinogen, chain A, domain 1"/>
    <property type="match status" value="1"/>
</dbReference>
<feature type="compositionally biased region" description="Low complexity" evidence="1">
    <location>
        <begin position="127"/>
        <end position="138"/>
    </location>
</feature>
<dbReference type="PANTHER" id="PTHR19143">
    <property type="entry name" value="FIBRINOGEN/TENASCIN/ANGIOPOEITIN"/>
    <property type="match status" value="1"/>
</dbReference>
<dbReference type="InterPro" id="IPR050373">
    <property type="entry name" value="Fibrinogen_C-term_domain"/>
</dbReference>
<protein>
    <submittedName>
        <fullName evidence="4 5">Fibrinogen C-terminal domain-containing protein</fullName>
    </submittedName>
</protein>
<dbReference type="InterPro" id="IPR002181">
    <property type="entry name" value="Fibrinogen_a/b/g_C_dom"/>
</dbReference>
<feature type="domain" description="Fibrinogen C-terminal" evidence="2">
    <location>
        <begin position="1"/>
        <end position="138"/>
    </location>
</feature>
<dbReference type="SUPFAM" id="SSF56496">
    <property type="entry name" value="Fibrinogen C-terminal domain-like"/>
    <property type="match status" value="1"/>
</dbReference>
<dbReference type="WBParaSite" id="maker-uti_cns_0010435-snap-gene-0.4-mRNA-1">
    <property type="protein sequence ID" value="maker-uti_cns_0010435-snap-gene-0.4-mRNA-1"/>
    <property type="gene ID" value="maker-uti_cns_0010435-snap-gene-0.4"/>
</dbReference>
<evidence type="ECO:0000313" key="4">
    <source>
        <dbReference type="WBParaSite" id="maker-uti_cns_0002835-snap-gene-0.8-mRNA-1"/>
    </source>
</evidence>
<proteinExistence type="predicted"/>
<accession>A0A1I8GS69</accession>
<evidence type="ECO:0000256" key="1">
    <source>
        <dbReference type="SAM" id="MobiDB-lite"/>
    </source>
</evidence>
<sequence>ADVYASVGSRKFQVIQQRSKGFLSFAQCWADYENGFGDDKDFWIGLRKINELTGNTPRRLRIEAVTRENKLYVAEYSDFSVGDASTNYLMTFNSYLSGSSNTSGDSLSINKGMKFSTLDRDNDDNSDSCSRESYGYAG</sequence>
<dbReference type="InterPro" id="IPR036056">
    <property type="entry name" value="Fibrinogen-like_C"/>
</dbReference>
<feature type="region of interest" description="Disordered" evidence="1">
    <location>
        <begin position="119"/>
        <end position="138"/>
    </location>
</feature>
<dbReference type="InterPro" id="IPR014716">
    <property type="entry name" value="Fibrinogen_a/b/g_C_1"/>
</dbReference>
<reference evidence="4 5" key="1">
    <citation type="submission" date="2016-11" db="UniProtKB">
        <authorList>
            <consortium name="WormBaseParasite"/>
        </authorList>
    </citation>
    <scope>IDENTIFICATION</scope>
</reference>
<evidence type="ECO:0000313" key="5">
    <source>
        <dbReference type="WBParaSite" id="maker-uti_cns_0007278-snap-gene-0.8-mRNA-1"/>
    </source>
</evidence>
<dbReference type="PROSITE" id="PS51406">
    <property type="entry name" value="FIBRINOGEN_C_2"/>
    <property type="match status" value="1"/>
</dbReference>
<dbReference type="WBParaSite" id="maker-uti_cns_0007278-snap-gene-0.8-mRNA-1">
    <property type="protein sequence ID" value="maker-uti_cns_0007278-snap-gene-0.8-mRNA-1"/>
    <property type="gene ID" value="maker-uti_cns_0007278-snap-gene-0.8"/>
</dbReference>
<dbReference type="Pfam" id="PF00147">
    <property type="entry name" value="Fibrinogen_C"/>
    <property type="match status" value="1"/>
</dbReference>
<dbReference type="GO" id="GO:0005615">
    <property type="term" value="C:extracellular space"/>
    <property type="evidence" value="ECO:0007669"/>
    <property type="project" value="TreeGrafter"/>
</dbReference>